<name>A0A8H9HCM0_9ACTO</name>
<keyword evidence="5" id="KW-0804">Transcription</keyword>
<evidence type="ECO:0000256" key="2">
    <source>
        <dbReference type="ARBA" id="ARBA00022491"/>
    </source>
</evidence>
<evidence type="ECO:0000256" key="5">
    <source>
        <dbReference type="ARBA" id="ARBA00023163"/>
    </source>
</evidence>
<reference evidence="8" key="2">
    <citation type="submission" date="2020-09" db="EMBL/GenBank/DDBJ databases">
        <authorList>
            <person name="Sun Q."/>
            <person name="Zhou Y."/>
        </authorList>
    </citation>
    <scope>NUCLEOTIDE SEQUENCE</scope>
    <source>
        <strain evidence="8">CGMCC 4.7372</strain>
    </source>
</reference>
<keyword evidence="3" id="KW-0805">Transcription regulation</keyword>
<dbReference type="PROSITE" id="PS00894">
    <property type="entry name" value="HTH_DEOR_1"/>
    <property type="match status" value="1"/>
</dbReference>
<dbReference type="RefSeq" id="WP_080462126.1">
    <property type="nucleotide sequence ID" value="NZ_BMNJ01000001.1"/>
</dbReference>
<dbReference type="InterPro" id="IPR050313">
    <property type="entry name" value="Carb_Metab_HTH_regulators"/>
</dbReference>
<dbReference type="SMART" id="SM00420">
    <property type="entry name" value="HTH_DEOR"/>
    <property type="match status" value="1"/>
</dbReference>
<dbReference type="OrthoDB" id="7688673at2"/>
<comment type="caution">
    <text evidence="8">The sequence shown here is derived from an EMBL/GenBank/DDBJ whole genome shotgun (WGS) entry which is preliminary data.</text>
</comment>
<dbReference type="AlphaFoldDB" id="A0A8H9HCM0"/>
<dbReference type="PANTHER" id="PTHR30363:SF4">
    <property type="entry name" value="GLYCEROL-3-PHOSPHATE REGULON REPRESSOR"/>
    <property type="match status" value="1"/>
</dbReference>
<dbReference type="KEGG" id="actp:B6G06_08365"/>
<organism evidence="8 9">
    <name type="scientific">Actinomyces gaoshouyii</name>
    <dbReference type="NCBI Taxonomy" id="1960083"/>
    <lineage>
        <taxon>Bacteria</taxon>
        <taxon>Bacillati</taxon>
        <taxon>Actinomycetota</taxon>
        <taxon>Actinomycetes</taxon>
        <taxon>Actinomycetales</taxon>
        <taxon>Actinomycetaceae</taxon>
        <taxon>Actinomyces</taxon>
    </lineage>
</organism>
<evidence type="ECO:0000256" key="6">
    <source>
        <dbReference type="ARBA" id="ARBA00024937"/>
    </source>
</evidence>
<evidence type="ECO:0000259" key="7">
    <source>
        <dbReference type="PROSITE" id="PS51000"/>
    </source>
</evidence>
<dbReference type="InterPro" id="IPR001034">
    <property type="entry name" value="DeoR_HTH"/>
</dbReference>
<feature type="domain" description="HTH deoR-type" evidence="7">
    <location>
        <begin position="3"/>
        <end position="58"/>
    </location>
</feature>
<dbReference type="PRINTS" id="PR00037">
    <property type="entry name" value="HTHLACR"/>
</dbReference>
<keyword evidence="8" id="KW-0808">Transferase</keyword>
<dbReference type="SMART" id="SM01134">
    <property type="entry name" value="DeoRC"/>
    <property type="match status" value="1"/>
</dbReference>
<dbReference type="PANTHER" id="PTHR30363">
    <property type="entry name" value="HTH-TYPE TRANSCRIPTIONAL REGULATOR SRLR-RELATED"/>
    <property type="match status" value="1"/>
</dbReference>
<dbReference type="GO" id="GO:0016740">
    <property type="term" value="F:transferase activity"/>
    <property type="evidence" value="ECO:0007669"/>
    <property type="project" value="UniProtKB-KW"/>
</dbReference>
<dbReference type="GO" id="GO:0003700">
    <property type="term" value="F:DNA-binding transcription factor activity"/>
    <property type="evidence" value="ECO:0007669"/>
    <property type="project" value="InterPro"/>
</dbReference>
<dbReference type="Gene3D" id="3.40.50.1360">
    <property type="match status" value="1"/>
</dbReference>
<dbReference type="SUPFAM" id="SSF100950">
    <property type="entry name" value="NagB/RpiA/CoA transferase-like"/>
    <property type="match status" value="1"/>
</dbReference>
<dbReference type="InterPro" id="IPR036390">
    <property type="entry name" value="WH_DNA-bd_sf"/>
</dbReference>
<keyword evidence="2" id="KW-0678">Repressor</keyword>
<dbReference type="SUPFAM" id="SSF46785">
    <property type="entry name" value="Winged helix' DNA-binding domain"/>
    <property type="match status" value="1"/>
</dbReference>
<dbReference type="PROSITE" id="PS51000">
    <property type="entry name" value="HTH_DEOR_2"/>
    <property type="match status" value="1"/>
</dbReference>
<keyword evidence="4" id="KW-0238">DNA-binding</keyword>
<dbReference type="InterPro" id="IPR014036">
    <property type="entry name" value="DeoR-like_C"/>
</dbReference>
<accession>A0A8H9HCM0</accession>
<evidence type="ECO:0000256" key="3">
    <source>
        <dbReference type="ARBA" id="ARBA00023015"/>
    </source>
</evidence>
<dbReference type="Pfam" id="PF08220">
    <property type="entry name" value="HTH_DeoR"/>
    <property type="match status" value="1"/>
</dbReference>
<comment type="function">
    <text evidence="6">Repressor of the lactose catabolism operon. Galactose-6-phosphate is the inducer.</text>
</comment>
<dbReference type="Pfam" id="PF00455">
    <property type="entry name" value="DeoRC"/>
    <property type="match status" value="1"/>
</dbReference>
<evidence type="ECO:0000313" key="9">
    <source>
        <dbReference type="Proteomes" id="UP000614239"/>
    </source>
</evidence>
<evidence type="ECO:0000256" key="4">
    <source>
        <dbReference type="ARBA" id="ARBA00023125"/>
    </source>
</evidence>
<keyword evidence="9" id="KW-1185">Reference proteome</keyword>
<dbReference type="EMBL" id="BMNJ01000001">
    <property type="protein sequence ID" value="GGO95717.1"/>
    <property type="molecule type" value="Genomic_DNA"/>
</dbReference>
<evidence type="ECO:0000256" key="1">
    <source>
        <dbReference type="ARBA" id="ARBA00021390"/>
    </source>
</evidence>
<sequence length="256" mass="26060">MNVEQRQAGIVAAVAREGRVHVTELATRYGVTVETIRRDLGALDRAGALRKVHGGAVPAPVSASPETGVAERELADAPAKAAIAAAALDALEPGRGMSLLLDAGTTTAALARLLPTGLDLRVITDSLLIASLLAPREGISVRVLGGQVRGMTQAAVGPEALDALAHLRADATVLGANGISAEHGLSTPDPDEAAVKRAMVGAGRRVLALADASKIGQEHLVSFADTADVDLLITNAPLPDSLASHLSTTGTEVRIA</sequence>
<evidence type="ECO:0000313" key="8">
    <source>
        <dbReference type="EMBL" id="GGO95717.1"/>
    </source>
</evidence>
<gene>
    <name evidence="8" type="ORF">GCM10011612_04240</name>
</gene>
<dbReference type="GO" id="GO:0003677">
    <property type="term" value="F:DNA binding"/>
    <property type="evidence" value="ECO:0007669"/>
    <property type="project" value="UniProtKB-KW"/>
</dbReference>
<dbReference type="InterPro" id="IPR037171">
    <property type="entry name" value="NagB/RpiA_transferase-like"/>
</dbReference>
<dbReference type="InterPro" id="IPR018356">
    <property type="entry name" value="Tscrpt_reg_HTH_DeoR_CS"/>
</dbReference>
<dbReference type="Proteomes" id="UP000614239">
    <property type="component" value="Unassembled WGS sequence"/>
</dbReference>
<reference evidence="8" key="1">
    <citation type="journal article" date="2014" name="Int. J. Syst. Evol. Microbiol.">
        <title>Complete genome sequence of Corynebacterium casei LMG S-19264T (=DSM 44701T), isolated from a smear-ripened cheese.</title>
        <authorList>
            <consortium name="US DOE Joint Genome Institute (JGI-PGF)"/>
            <person name="Walter F."/>
            <person name="Albersmeier A."/>
            <person name="Kalinowski J."/>
            <person name="Ruckert C."/>
        </authorList>
    </citation>
    <scope>NUCLEOTIDE SEQUENCE</scope>
    <source>
        <strain evidence="8">CGMCC 4.7372</strain>
    </source>
</reference>
<proteinExistence type="predicted"/>
<protein>
    <recommendedName>
        <fullName evidence="1">Lactose phosphotransferase system repressor</fullName>
    </recommendedName>
</protein>